<dbReference type="EMBL" id="GG745353">
    <property type="protein sequence ID" value="KNE67609.1"/>
    <property type="molecule type" value="Genomic_DNA"/>
</dbReference>
<dbReference type="OMA" id="FAHVNDI"/>
<dbReference type="InterPro" id="IPR036388">
    <property type="entry name" value="WH-like_DNA-bd_sf"/>
</dbReference>
<feature type="domain" description="DH" evidence="3">
    <location>
        <begin position="344"/>
        <end position="532"/>
    </location>
</feature>
<dbReference type="SMART" id="SM00049">
    <property type="entry name" value="DEP"/>
    <property type="match status" value="1"/>
</dbReference>
<evidence type="ECO:0000313" key="5">
    <source>
        <dbReference type="EMBL" id="KNE67609.1"/>
    </source>
</evidence>
<dbReference type="SUPFAM" id="SSF48065">
    <property type="entry name" value="DBL homology domain (DH-domain)"/>
    <property type="match status" value="1"/>
</dbReference>
<evidence type="ECO:0008006" key="7">
    <source>
        <dbReference type="Google" id="ProtNLM"/>
    </source>
</evidence>
<dbReference type="InterPro" id="IPR000591">
    <property type="entry name" value="DEP_dom"/>
</dbReference>
<evidence type="ECO:0000259" key="3">
    <source>
        <dbReference type="PROSITE" id="PS50010"/>
    </source>
</evidence>
<feature type="region of interest" description="Disordered" evidence="2">
    <location>
        <begin position="920"/>
        <end position="954"/>
    </location>
</feature>
<dbReference type="SMART" id="SM00325">
    <property type="entry name" value="RhoGEF"/>
    <property type="match status" value="1"/>
</dbReference>
<keyword evidence="6" id="KW-1185">Reference proteome</keyword>
<name>A0A0L0SZ72_ALLM3</name>
<dbReference type="Gene3D" id="1.20.900.10">
    <property type="entry name" value="Dbl homology (DH) domain"/>
    <property type="match status" value="1"/>
</dbReference>
<keyword evidence="1" id="KW-0344">Guanine-nucleotide releasing factor</keyword>
<evidence type="ECO:0000259" key="4">
    <source>
        <dbReference type="PROSITE" id="PS50219"/>
    </source>
</evidence>
<dbReference type="InterPro" id="IPR052233">
    <property type="entry name" value="Rho-type_GEFs"/>
</dbReference>
<dbReference type="PANTHER" id="PTHR46572">
    <property type="entry name" value="RHO1 GDP-GTP EXCHANGE PROTEIN 1-RELATED"/>
    <property type="match status" value="1"/>
</dbReference>
<evidence type="ECO:0000256" key="2">
    <source>
        <dbReference type="SAM" id="MobiDB-lite"/>
    </source>
</evidence>
<dbReference type="CDD" id="cd00160">
    <property type="entry name" value="RhoGEF"/>
    <property type="match status" value="1"/>
</dbReference>
<dbReference type="Pfam" id="PF00621">
    <property type="entry name" value="RhoGEF"/>
    <property type="match status" value="1"/>
</dbReference>
<evidence type="ECO:0000256" key="1">
    <source>
        <dbReference type="ARBA" id="ARBA00022658"/>
    </source>
</evidence>
<dbReference type="SUPFAM" id="SSF46785">
    <property type="entry name" value="Winged helix' DNA-binding domain"/>
    <property type="match status" value="1"/>
</dbReference>
<evidence type="ECO:0000313" key="6">
    <source>
        <dbReference type="Proteomes" id="UP000054350"/>
    </source>
</evidence>
<dbReference type="PROSITE" id="PS50219">
    <property type="entry name" value="CNH"/>
    <property type="match status" value="1"/>
</dbReference>
<dbReference type="Pfam" id="PF00780">
    <property type="entry name" value="CNH"/>
    <property type="match status" value="1"/>
</dbReference>
<dbReference type="PROSITE" id="PS50010">
    <property type="entry name" value="DH_2"/>
    <property type="match status" value="1"/>
</dbReference>
<dbReference type="Pfam" id="PF00610">
    <property type="entry name" value="DEP"/>
    <property type="match status" value="1"/>
</dbReference>
<dbReference type="GO" id="GO:0035556">
    <property type="term" value="P:intracellular signal transduction"/>
    <property type="evidence" value="ECO:0007669"/>
    <property type="project" value="InterPro"/>
</dbReference>
<dbReference type="STRING" id="578462.A0A0L0SZ72"/>
<protein>
    <recommendedName>
        <fullName evidence="7">DH domain-containing protein</fullName>
    </recommendedName>
</protein>
<proteinExistence type="predicted"/>
<dbReference type="Gene3D" id="1.10.10.10">
    <property type="entry name" value="Winged helix-like DNA-binding domain superfamily/Winged helix DNA-binding domain"/>
    <property type="match status" value="1"/>
</dbReference>
<dbReference type="eggNOG" id="KOG4305">
    <property type="taxonomic scope" value="Eukaryota"/>
</dbReference>
<feature type="domain" description="CNH" evidence="4">
    <location>
        <begin position="827"/>
        <end position="1190"/>
    </location>
</feature>
<feature type="compositionally biased region" description="Basic residues" evidence="2">
    <location>
        <begin position="91"/>
        <end position="105"/>
    </location>
</feature>
<accession>A0A0L0SZ72</accession>
<dbReference type="PANTHER" id="PTHR46572:SF1">
    <property type="entry name" value="RHO1 GUANINE NUCLEOTIDE EXCHANGE FACTOR TUS1"/>
    <property type="match status" value="1"/>
</dbReference>
<dbReference type="GO" id="GO:0005085">
    <property type="term" value="F:guanyl-nucleotide exchange factor activity"/>
    <property type="evidence" value="ECO:0007669"/>
    <property type="project" value="UniProtKB-KW"/>
</dbReference>
<dbReference type="SMART" id="SM00036">
    <property type="entry name" value="CNH"/>
    <property type="match status" value="1"/>
</dbReference>
<dbReference type="InterPro" id="IPR036390">
    <property type="entry name" value="WH_DNA-bd_sf"/>
</dbReference>
<dbReference type="AlphaFoldDB" id="A0A0L0SZ72"/>
<sequence length="1216" mass="129663">MSAVSSPLFLAANGRPSPSMSPHAPNSSAPPASWSRSAPSLAVAPIIRMGPASPTPSSIRSATASPTPSAASTATMTAASAPPPSSSSRSGHAHGQHRKRRHRTQRPSGSSSSNAPAPFHPAMLSRVAAQFRQRIVLATHVRDGMTYSSCFSGKDAIDVLAAILRSPDRNLACIMGRAMQAQRFFHDVNYTMRLRDSKDALYQFFYAAPAATAAVPRPLLALDDSAASDLDLLAASSTSSDTAVDGGAAAASAAAPPIAPLPTGVFTVLTDCYSPTCTREQLCYSIFCPRWIEQHAYLNIPLTGRDLPEPAAPEGPVDDDENTRFWSEIVPSSILDATSESEIKRQEAIFELVISEEGYVEDLTLVEKLYMAKISRNGYIPPAELPTFMANIFGNILDLRDANKRLANALVRRQQERYVVQRIGDVVLSLVDALAPHYVTYAGHHPWAKYHLEVEMARYPDLAAFLASTERMLETRRLPIQSFLSRPVQRLARYPLLLGAILKRTPKDHPDHDDLARAVDKIRAILADVNVATGHADTKVRLKRLDQAMVYKSDEERNYLGLLDDHRELLRDGVLRRVSTATAAGVPVVGAAATEDVYVLVMDHGVLVTRRKKSKAVPDLVEHRVYRPLIKYAWLAISVPDDKIPGLDALADARAEATAARLAAVADAEGMHAMRPRANTAPTEGFSAGNGALVGASSPRPPMPPLPPVPPLKPNALANAAHFTGGTAGSLASGFGDFPFTLTHVGRNGFSITLVANSAAERRQWIEKMVDQRHAVTAPSAKFGLHVLSDAQLPPDARPAAASVLDDDGAGYFPTARHSVGVLPSDYAPHLAAAARGAPRLLVATDRGVFLAGNTGPIVGAAKVLDLDRVTQVEVLAHHGLVLVLADKVLATVPLEAVRARIAALAAGLGNVLVAPPPVPERSHRRLVGGRSGSTSSASSSGGSSNGGIVPVTPKPKKVASGVAMIKPGHYHDRECIAVVKLGSSSSIVKLYEPMTHAKKPGGSGVSGTLSRFFSRAASAAAGDQDDLLKLTKELYIGSEIVSVDYVRTGLCFGCAGRGFEVVDPTLPGETLTLVNAADARTHGMFRRPDTVRPLAMFRVPGVAPSNGPRSLFLVCFEDVAFYVDAHGDRARRDVRIAFDGEPRAFALQFPYLIACDARFVEVRDVRDGTLVQVIAVPDGMSVLDARAGRVVCATAVVEGGVAEVAHVLFEVQMIE</sequence>
<dbReference type="Proteomes" id="UP000054350">
    <property type="component" value="Unassembled WGS sequence"/>
</dbReference>
<dbReference type="InterPro" id="IPR000219">
    <property type="entry name" value="DH_dom"/>
</dbReference>
<feature type="region of interest" description="Disordered" evidence="2">
    <location>
        <begin position="1"/>
        <end position="119"/>
    </location>
</feature>
<dbReference type="InterPro" id="IPR035899">
    <property type="entry name" value="DBL_dom_sf"/>
</dbReference>
<reference evidence="5 6" key="1">
    <citation type="submission" date="2009-11" db="EMBL/GenBank/DDBJ databases">
        <title>Annotation of Allomyces macrogynus ATCC 38327.</title>
        <authorList>
            <consortium name="The Broad Institute Genome Sequencing Platform"/>
            <person name="Russ C."/>
            <person name="Cuomo C."/>
            <person name="Burger G."/>
            <person name="Gray M.W."/>
            <person name="Holland P.W.H."/>
            <person name="King N."/>
            <person name="Lang F.B.F."/>
            <person name="Roger A.J."/>
            <person name="Ruiz-Trillo I."/>
            <person name="Young S.K."/>
            <person name="Zeng Q."/>
            <person name="Gargeya S."/>
            <person name="Fitzgerald M."/>
            <person name="Haas B."/>
            <person name="Abouelleil A."/>
            <person name="Alvarado L."/>
            <person name="Arachchi H.M."/>
            <person name="Berlin A."/>
            <person name="Chapman S.B."/>
            <person name="Gearin G."/>
            <person name="Goldberg J."/>
            <person name="Griggs A."/>
            <person name="Gujja S."/>
            <person name="Hansen M."/>
            <person name="Heiman D."/>
            <person name="Howarth C."/>
            <person name="Larimer J."/>
            <person name="Lui A."/>
            <person name="MacDonald P.J.P."/>
            <person name="McCowen C."/>
            <person name="Montmayeur A."/>
            <person name="Murphy C."/>
            <person name="Neiman D."/>
            <person name="Pearson M."/>
            <person name="Priest M."/>
            <person name="Roberts A."/>
            <person name="Saif S."/>
            <person name="Shea T."/>
            <person name="Sisk P."/>
            <person name="Stolte C."/>
            <person name="Sykes S."/>
            <person name="Wortman J."/>
            <person name="Nusbaum C."/>
            <person name="Birren B."/>
        </authorList>
    </citation>
    <scope>NUCLEOTIDE SEQUENCE [LARGE SCALE GENOMIC DNA]</scope>
    <source>
        <strain evidence="5 6">ATCC 38327</strain>
    </source>
</reference>
<organism evidence="5 6">
    <name type="scientific">Allomyces macrogynus (strain ATCC 38327)</name>
    <name type="common">Allomyces javanicus var. macrogynus</name>
    <dbReference type="NCBI Taxonomy" id="578462"/>
    <lineage>
        <taxon>Eukaryota</taxon>
        <taxon>Fungi</taxon>
        <taxon>Fungi incertae sedis</taxon>
        <taxon>Blastocladiomycota</taxon>
        <taxon>Blastocladiomycetes</taxon>
        <taxon>Blastocladiales</taxon>
        <taxon>Blastocladiaceae</taxon>
        <taxon>Allomyces</taxon>
    </lineage>
</organism>
<dbReference type="VEuPathDB" id="FungiDB:AMAG_12062"/>
<feature type="compositionally biased region" description="Low complexity" evidence="2">
    <location>
        <begin position="51"/>
        <end position="90"/>
    </location>
</feature>
<reference evidence="6" key="2">
    <citation type="submission" date="2009-11" db="EMBL/GenBank/DDBJ databases">
        <title>The Genome Sequence of Allomyces macrogynus strain ATCC 38327.</title>
        <authorList>
            <consortium name="The Broad Institute Genome Sequencing Platform"/>
            <person name="Russ C."/>
            <person name="Cuomo C."/>
            <person name="Shea T."/>
            <person name="Young S.K."/>
            <person name="Zeng Q."/>
            <person name="Koehrsen M."/>
            <person name="Haas B."/>
            <person name="Borodovsky M."/>
            <person name="Guigo R."/>
            <person name="Alvarado L."/>
            <person name="Berlin A."/>
            <person name="Borenstein D."/>
            <person name="Chen Z."/>
            <person name="Engels R."/>
            <person name="Freedman E."/>
            <person name="Gellesch M."/>
            <person name="Goldberg J."/>
            <person name="Griggs A."/>
            <person name="Gujja S."/>
            <person name="Heiman D."/>
            <person name="Hepburn T."/>
            <person name="Howarth C."/>
            <person name="Jen D."/>
            <person name="Larson L."/>
            <person name="Lewis B."/>
            <person name="Mehta T."/>
            <person name="Park D."/>
            <person name="Pearson M."/>
            <person name="Roberts A."/>
            <person name="Saif S."/>
            <person name="Shenoy N."/>
            <person name="Sisk P."/>
            <person name="Stolte C."/>
            <person name="Sykes S."/>
            <person name="Walk T."/>
            <person name="White J."/>
            <person name="Yandava C."/>
            <person name="Burger G."/>
            <person name="Gray M.W."/>
            <person name="Holland P.W.H."/>
            <person name="King N."/>
            <person name="Lang F.B.F."/>
            <person name="Roger A.J."/>
            <person name="Ruiz-Trillo I."/>
            <person name="Lander E."/>
            <person name="Nusbaum C."/>
        </authorList>
    </citation>
    <scope>NUCLEOTIDE SEQUENCE [LARGE SCALE GENOMIC DNA]</scope>
    <source>
        <strain evidence="6">ATCC 38327</strain>
    </source>
</reference>
<dbReference type="OrthoDB" id="2272012at2759"/>
<gene>
    <name evidence="5" type="ORF">AMAG_12062</name>
</gene>
<feature type="compositionally biased region" description="Low complexity" evidence="2">
    <location>
        <begin position="16"/>
        <end position="42"/>
    </location>
</feature>
<dbReference type="InterPro" id="IPR001180">
    <property type="entry name" value="CNH_dom"/>
</dbReference>
<feature type="compositionally biased region" description="Low complexity" evidence="2">
    <location>
        <begin position="933"/>
        <end position="943"/>
    </location>
</feature>